<dbReference type="EMBL" id="LAVV01003209">
    <property type="protein sequence ID" value="KNZ62305.1"/>
    <property type="molecule type" value="Genomic_DNA"/>
</dbReference>
<comment type="caution">
    <text evidence="3">The sequence shown here is derived from an EMBL/GenBank/DDBJ whole genome shotgun (WGS) entry which is preliminary data.</text>
</comment>
<accession>A0A0L6VQ48</accession>
<dbReference type="STRING" id="27349.A0A0L6VQ48"/>
<organism evidence="3 4">
    <name type="scientific">Puccinia sorghi</name>
    <dbReference type="NCBI Taxonomy" id="27349"/>
    <lineage>
        <taxon>Eukaryota</taxon>
        <taxon>Fungi</taxon>
        <taxon>Dikarya</taxon>
        <taxon>Basidiomycota</taxon>
        <taxon>Pucciniomycotina</taxon>
        <taxon>Pucciniomycetes</taxon>
        <taxon>Pucciniales</taxon>
        <taxon>Pucciniaceae</taxon>
        <taxon>Puccinia</taxon>
    </lineage>
</organism>
<protein>
    <recommendedName>
        <fullName evidence="2">Reverse transcriptase Ty1/copia-type domain-containing protein</fullName>
    </recommendedName>
</protein>
<reference evidence="3 4" key="1">
    <citation type="submission" date="2015-08" db="EMBL/GenBank/DDBJ databases">
        <title>Next Generation Sequencing and Analysis of the Genome of Puccinia sorghi L Schw, the Causal Agent of Maize Common Rust.</title>
        <authorList>
            <person name="Rochi L."/>
            <person name="Burguener G."/>
            <person name="Darino M."/>
            <person name="Turjanski A."/>
            <person name="Kreff E."/>
            <person name="Dieguez M.J."/>
            <person name="Sacco F."/>
        </authorList>
    </citation>
    <scope>NUCLEOTIDE SEQUENCE [LARGE SCALE GENOMIC DNA]</scope>
    <source>
        <strain evidence="3 4">RO10H11247</strain>
    </source>
</reference>
<name>A0A0L6VQ48_9BASI</name>
<feature type="compositionally biased region" description="Acidic residues" evidence="1">
    <location>
        <begin position="1"/>
        <end position="13"/>
    </location>
</feature>
<evidence type="ECO:0000259" key="2">
    <source>
        <dbReference type="Pfam" id="PF07727"/>
    </source>
</evidence>
<gene>
    <name evidence="3" type="ORF">VP01_1288g7</name>
</gene>
<proteinExistence type="predicted"/>
<evidence type="ECO:0000313" key="3">
    <source>
        <dbReference type="EMBL" id="KNZ62305.1"/>
    </source>
</evidence>
<dbReference type="VEuPathDB" id="FungiDB:VP01_1288g7"/>
<dbReference type="InterPro" id="IPR013103">
    <property type="entry name" value="RVT_2"/>
</dbReference>
<sequence>MSEVSDESDDEITDLLVPSTSGRVLRERTAKIKPVKYSNLTGDPTTFKNAENSSESVEWLKAANEELNSIEGHDVWEDMNEEPPSHLRTTWVFRTKPSTQSTAEKKKACLRIQGFLQLPGIDYDETFALTGKFSTLLVLLAFAIDKKLPLHQFDVKSAFLYAPLKETLYIKTPEGSKRKSPYLRLKKSLYGLKQAPANWLKHSPHGSRTSNLLNLLPIHVYSSIKMWQVRWSSLKNFSFSNFPTLRLMSLTLF</sequence>
<feature type="region of interest" description="Disordered" evidence="1">
    <location>
        <begin position="1"/>
        <end position="20"/>
    </location>
</feature>
<evidence type="ECO:0000256" key="1">
    <source>
        <dbReference type="SAM" id="MobiDB-lite"/>
    </source>
</evidence>
<keyword evidence="4" id="KW-1185">Reference proteome</keyword>
<evidence type="ECO:0000313" key="4">
    <source>
        <dbReference type="Proteomes" id="UP000037035"/>
    </source>
</evidence>
<dbReference type="AlphaFoldDB" id="A0A0L6VQ48"/>
<dbReference type="OrthoDB" id="3059824at2759"/>
<dbReference type="Proteomes" id="UP000037035">
    <property type="component" value="Unassembled WGS sequence"/>
</dbReference>
<feature type="domain" description="Reverse transcriptase Ty1/copia-type" evidence="2">
    <location>
        <begin position="87"/>
        <end position="201"/>
    </location>
</feature>
<dbReference type="Pfam" id="PF07727">
    <property type="entry name" value="RVT_2"/>
    <property type="match status" value="1"/>
</dbReference>